<protein>
    <recommendedName>
        <fullName evidence="9">Rpa49 subunit specific to nuclear RNA polymerase I</fullName>
    </recommendedName>
</protein>
<evidence type="ECO:0000313" key="7">
    <source>
        <dbReference type="EMBL" id="KIM41727.1"/>
    </source>
</evidence>
<proteinExistence type="inferred from homology"/>
<keyword evidence="3" id="KW-0240">DNA-directed RNA polymerase</keyword>
<dbReference type="PANTHER" id="PTHR14440">
    <property type="entry name" value="DNA-DIRECTED RNA POLYMERASE I SUBUNIT RPA49"/>
    <property type="match status" value="1"/>
</dbReference>
<evidence type="ECO:0000256" key="1">
    <source>
        <dbReference type="ARBA" id="ARBA00004604"/>
    </source>
</evidence>
<evidence type="ECO:0000256" key="4">
    <source>
        <dbReference type="ARBA" id="ARBA00023163"/>
    </source>
</evidence>
<evidence type="ECO:0000256" key="2">
    <source>
        <dbReference type="ARBA" id="ARBA00009430"/>
    </source>
</evidence>
<dbReference type="Proteomes" id="UP000053424">
    <property type="component" value="Unassembled WGS sequence"/>
</dbReference>
<gene>
    <name evidence="7" type="ORF">M413DRAFT_444972</name>
</gene>
<dbReference type="AlphaFoldDB" id="A0A0C2YL34"/>
<dbReference type="HOGENOM" id="CLU_034953_2_1_1"/>
<evidence type="ECO:0000256" key="6">
    <source>
        <dbReference type="SAM" id="MobiDB-lite"/>
    </source>
</evidence>
<dbReference type="GO" id="GO:0005730">
    <property type="term" value="C:nucleolus"/>
    <property type="evidence" value="ECO:0007669"/>
    <property type="project" value="UniProtKB-SubCell"/>
</dbReference>
<dbReference type="STRING" id="686832.A0A0C2YL34"/>
<feature type="region of interest" description="Disordered" evidence="6">
    <location>
        <begin position="1"/>
        <end position="37"/>
    </location>
</feature>
<comment type="similarity">
    <text evidence="2">Belongs to the eukaryotic RPA49/POLR1E RNA polymerase subunit family.</text>
</comment>
<evidence type="ECO:0000313" key="8">
    <source>
        <dbReference type="Proteomes" id="UP000053424"/>
    </source>
</evidence>
<organism evidence="7 8">
    <name type="scientific">Hebeloma cylindrosporum</name>
    <dbReference type="NCBI Taxonomy" id="76867"/>
    <lineage>
        <taxon>Eukaryota</taxon>
        <taxon>Fungi</taxon>
        <taxon>Dikarya</taxon>
        <taxon>Basidiomycota</taxon>
        <taxon>Agaricomycotina</taxon>
        <taxon>Agaricomycetes</taxon>
        <taxon>Agaricomycetidae</taxon>
        <taxon>Agaricales</taxon>
        <taxon>Agaricineae</taxon>
        <taxon>Hymenogastraceae</taxon>
        <taxon>Hebeloma</taxon>
    </lineage>
</organism>
<dbReference type="Pfam" id="PF06870">
    <property type="entry name" value="RNA_pol_I_A49"/>
    <property type="match status" value="1"/>
</dbReference>
<keyword evidence="8" id="KW-1185">Reference proteome</keyword>
<dbReference type="GO" id="GO:0000428">
    <property type="term" value="C:DNA-directed RNA polymerase complex"/>
    <property type="evidence" value="ECO:0007669"/>
    <property type="project" value="UniProtKB-KW"/>
</dbReference>
<dbReference type="GO" id="GO:0003677">
    <property type="term" value="F:DNA binding"/>
    <property type="evidence" value="ECO:0007669"/>
    <property type="project" value="InterPro"/>
</dbReference>
<name>A0A0C2YL34_HEBCY</name>
<reference evidence="7 8" key="1">
    <citation type="submission" date="2014-04" db="EMBL/GenBank/DDBJ databases">
        <authorList>
            <consortium name="DOE Joint Genome Institute"/>
            <person name="Kuo A."/>
            <person name="Gay G."/>
            <person name="Dore J."/>
            <person name="Kohler A."/>
            <person name="Nagy L.G."/>
            <person name="Floudas D."/>
            <person name="Copeland A."/>
            <person name="Barry K.W."/>
            <person name="Cichocki N."/>
            <person name="Veneault-Fourrey C."/>
            <person name="LaButti K."/>
            <person name="Lindquist E.A."/>
            <person name="Lipzen A."/>
            <person name="Lundell T."/>
            <person name="Morin E."/>
            <person name="Murat C."/>
            <person name="Sun H."/>
            <person name="Tunlid A."/>
            <person name="Henrissat B."/>
            <person name="Grigoriev I.V."/>
            <person name="Hibbett D.S."/>
            <person name="Martin F."/>
            <person name="Nordberg H.P."/>
            <person name="Cantor M.N."/>
            <person name="Hua S.X."/>
        </authorList>
    </citation>
    <scope>NUCLEOTIDE SEQUENCE [LARGE SCALE GENOMIC DNA]</scope>
    <source>
        <strain evidence="8">h7</strain>
    </source>
</reference>
<evidence type="ECO:0000256" key="5">
    <source>
        <dbReference type="ARBA" id="ARBA00023242"/>
    </source>
</evidence>
<keyword evidence="5" id="KW-0539">Nucleus</keyword>
<dbReference type="OrthoDB" id="532500at2759"/>
<dbReference type="InterPro" id="IPR009668">
    <property type="entry name" value="RNA_pol-assoc_fac_A49-like"/>
</dbReference>
<dbReference type="EMBL" id="KN831779">
    <property type="protein sequence ID" value="KIM41727.1"/>
    <property type="molecule type" value="Genomic_DNA"/>
</dbReference>
<accession>A0A0C2YL34</accession>
<evidence type="ECO:0000256" key="3">
    <source>
        <dbReference type="ARBA" id="ARBA00022478"/>
    </source>
</evidence>
<reference evidence="8" key="2">
    <citation type="submission" date="2015-01" db="EMBL/GenBank/DDBJ databases">
        <title>Evolutionary Origins and Diversification of the Mycorrhizal Mutualists.</title>
        <authorList>
            <consortium name="DOE Joint Genome Institute"/>
            <consortium name="Mycorrhizal Genomics Consortium"/>
            <person name="Kohler A."/>
            <person name="Kuo A."/>
            <person name="Nagy L.G."/>
            <person name="Floudas D."/>
            <person name="Copeland A."/>
            <person name="Barry K.W."/>
            <person name="Cichocki N."/>
            <person name="Veneault-Fourrey C."/>
            <person name="LaButti K."/>
            <person name="Lindquist E.A."/>
            <person name="Lipzen A."/>
            <person name="Lundell T."/>
            <person name="Morin E."/>
            <person name="Murat C."/>
            <person name="Riley R."/>
            <person name="Ohm R."/>
            <person name="Sun H."/>
            <person name="Tunlid A."/>
            <person name="Henrissat B."/>
            <person name="Grigoriev I.V."/>
            <person name="Hibbett D.S."/>
            <person name="Martin F."/>
        </authorList>
    </citation>
    <scope>NUCLEOTIDE SEQUENCE [LARGE SCALE GENOMIC DNA]</scope>
    <source>
        <strain evidence="8">h7</strain>
    </source>
</reference>
<sequence length="431" mass="47349">MSTAKAASKKRKRDASPEARFSLSVSEPGKTGPLVVSYPVIQPPDSTAFKCYSRKRSKTSKKDDEDEDLLVVGETNSVEFISNEDECKKVANAGCRYLFAVRNTRTGTISILPAAKTPHIFSHTVKALKSIPPSEAPSKLQYLEAKTALGESFGTKKQKANIRAQERNKIDVNAMEGVMKYVMDSIDKGAGGLLTEEASKEASDKNRLIPPFDTTATEPGDIYPLHDIIPEAEWKALSVSAFDAAQGDRERIAMLPFRKSTWVNDHLKALAGASGKTKKKNLKILLYISAMLAFRQATFTKSLDKEKLYERLEAVPNVVVDGLLSRFAEIPRGSSSYTSTSATKTSLLTHIFALCLKLDEFASNTATIAHDLSMAVTEVNQLFKSLGCKISKLGERERARRGLSDASADDKRAVLTAPVEFPKPRLRKKKN</sequence>
<dbReference type="GO" id="GO:0006351">
    <property type="term" value="P:DNA-templated transcription"/>
    <property type="evidence" value="ECO:0007669"/>
    <property type="project" value="InterPro"/>
</dbReference>
<comment type="subcellular location">
    <subcellularLocation>
        <location evidence="1">Nucleus</location>
        <location evidence="1">Nucleolus</location>
    </subcellularLocation>
</comment>
<keyword evidence="4" id="KW-0804">Transcription</keyword>
<evidence type="ECO:0008006" key="9">
    <source>
        <dbReference type="Google" id="ProtNLM"/>
    </source>
</evidence>